<gene>
    <name evidence="1" type="ORF">VP01_9137g1</name>
</gene>
<sequence length="88" mass="9416">MDVNSLKKSKGKEMVGPSVPAAELAKHALGGKSQVTLSLKELALVSLMMAEELILVIWESAGLKADGNHVSFDVRSGESHVRPDTFKV</sequence>
<organism evidence="1 2">
    <name type="scientific">Puccinia sorghi</name>
    <dbReference type="NCBI Taxonomy" id="27349"/>
    <lineage>
        <taxon>Eukaryota</taxon>
        <taxon>Fungi</taxon>
        <taxon>Dikarya</taxon>
        <taxon>Basidiomycota</taxon>
        <taxon>Pucciniomycotina</taxon>
        <taxon>Pucciniomycetes</taxon>
        <taxon>Pucciniales</taxon>
        <taxon>Pucciniaceae</taxon>
        <taxon>Puccinia</taxon>
    </lineage>
</organism>
<dbReference type="EMBL" id="LAVV01014757">
    <property type="protein sequence ID" value="KNZ44468.1"/>
    <property type="molecule type" value="Genomic_DNA"/>
</dbReference>
<evidence type="ECO:0000313" key="1">
    <source>
        <dbReference type="EMBL" id="KNZ44468.1"/>
    </source>
</evidence>
<reference evidence="1 2" key="1">
    <citation type="submission" date="2015-08" db="EMBL/GenBank/DDBJ databases">
        <title>Next Generation Sequencing and Analysis of the Genome of Puccinia sorghi L Schw, the Causal Agent of Maize Common Rust.</title>
        <authorList>
            <person name="Rochi L."/>
            <person name="Burguener G."/>
            <person name="Darino M."/>
            <person name="Turjanski A."/>
            <person name="Kreff E."/>
            <person name="Dieguez M.J."/>
            <person name="Sacco F."/>
        </authorList>
    </citation>
    <scope>NUCLEOTIDE SEQUENCE [LARGE SCALE GENOMIC DNA]</scope>
    <source>
        <strain evidence="1 2">RO10H11247</strain>
    </source>
</reference>
<protein>
    <submittedName>
        <fullName evidence="1">Uncharacterized protein</fullName>
    </submittedName>
</protein>
<feature type="non-terminal residue" evidence="1">
    <location>
        <position position="88"/>
    </location>
</feature>
<proteinExistence type="predicted"/>
<dbReference type="Proteomes" id="UP000037035">
    <property type="component" value="Unassembled WGS sequence"/>
</dbReference>
<accession>A0A0L6U7H9</accession>
<name>A0A0L6U7H9_9BASI</name>
<evidence type="ECO:0000313" key="2">
    <source>
        <dbReference type="Proteomes" id="UP000037035"/>
    </source>
</evidence>
<dbReference type="AlphaFoldDB" id="A0A0L6U7H9"/>
<dbReference type="VEuPathDB" id="FungiDB:VP01_9137g1"/>
<keyword evidence="2" id="KW-1185">Reference proteome</keyword>
<comment type="caution">
    <text evidence="1">The sequence shown here is derived from an EMBL/GenBank/DDBJ whole genome shotgun (WGS) entry which is preliminary data.</text>
</comment>